<organism evidence="1">
    <name type="scientific">marine sediment metagenome</name>
    <dbReference type="NCBI Taxonomy" id="412755"/>
    <lineage>
        <taxon>unclassified sequences</taxon>
        <taxon>metagenomes</taxon>
        <taxon>ecological metagenomes</taxon>
    </lineage>
</organism>
<accession>X0U8R8</accession>
<dbReference type="EMBL" id="BARS01029235">
    <property type="protein sequence ID" value="GAG02199.1"/>
    <property type="molecule type" value="Genomic_DNA"/>
</dbReference>
<sequence>NWIIINSGTYKGAKAEITAYFDSTHVQVHGMGWDGDIASCSFSIFPEPSFVAGDGKHLAVHVGTTGHMHVHAKSFSGEADICAVLEVEVESNADNINGFCIDYEANGKNHNDAIYAAYNTGALVAGDTNHVIHINIDESEASAADATTDIDALLIETTDVSSANKEAVHVGPGFTNALKVVGTPPEDPDVGYECTAAHAVTDRVAGAGANAAFIDADTDVQILDAVNDYILVGHTTKEFEIIACNFAIPASHSCNLTFYYSDG</sequence>
<feature type="non-terminal residue" evidence="1">
    <location>
        <position position="1"/>
    </location>
</feature>
<comment type="caution">
    <text evidence="1">The sequence shown here is derived from an EMBL/GenBank/DDBJ whole genome shotgun (WGS) entry which is preliminary data.</text>
</comment>
<evidence type="ECO:0000313" key="1">
    <source>
        <dbReference type="EMBL" id="GAG02199.1"/>
    </source>
</evidence>
<proteinExistence type="predicted"/>
<name>X0U8R8_9ZZZZ</name>
<reference evidence="1" key="1">
    <citation type="journal article" date="2014" name="Front. Microbiol.">
        <title>High frequency of phylogenetically diverse reductive dehalogenase-homologous genes in deep subseafloor sedimentary metagenomes.</title>
        <authorList>
            <person name="Kawai M."/>
            <person name="Futagami T."/>
            <person name="Toyoda A."/>
            <person name="Takaki Y."/>
            <person name="Nishi S."/>
            <person name="Hori S."/>
            <person name="Arai W."/>
            <person name="Tsubouchi T."/>
            <person name="Morono Y."/>
            <person name="Uchiyama I."/>
            <person name="Ito T."/>
            <person name="Fujiyama A."/>
            <person name="Inagaki F."/>
            <person name="Takami H."/>
        </authorList>
    </citation>
    <scope>NUCLEOTIDE SEQUENCE</scope>
    <source>
        <strain evidence="1">Expedition CK06-06</strain>
    </source>
</reference>
<feature type="non-terminal residue" evidence="1">
    <location>
        <position position="263"/>
    </location>
</feature>
<protein>
    <submittedName>
        <fullName evidence="1">Uncharacterized protein</fullName>
    </submittedName>
</protein>
<gene>
    <name evidence="1" type="ORF">S01H1_45719</name>
</gene>
<dbReference type="AlphaFoldDB" id="X0U8R8"/>